<evidence type="ECO:0000313" key="2">
    <source>
        <dbReference type="EMBL" id="CAG2199799.1"/>
    </source>
</evidence>
<feature type="transmembrane region" description="Helical" evidence="1">
    <location>
        <begin position="487"/>
        <end position="507"/>
    </location>
</feature>
<gene>
    <name evidence="2" type="ORF">MEDL_14513</name>
</gene>
<feature type="transmembrane region" description="Helical" evidence="1">
    <location>
        <begin position="309"/>
        <end position="333"/>
    </location>
</feature>
<feature type="transmembrane region" description="Helical" evidence="1">
    <location>
        <begin position="112"/>
        <end position="133"/>
    </location>
</feature>
<dbReference type="PANTHER" id="PTHR20765:SF1">
    <property type="entry name" value="EQUILIBRATIVE NUCLEOBASE TRANSPORTER 1"/>
    <property type="match status" value="1"/>
</dbReference>
<dbReference type="Proteomes" id="UP000683360">
    <property type="component" value="Unassembled WGS sequence"/>
</dbReference>
<dbReference type="OrthoDB" id="330047at2759"/>
<organism evidence="2 3">
    <name type="scientific">Mytilus edulis</name>
    <name type="common">Blue mussel</name>
    <dbReference type="NCBI Taxonomy" id="6550"/>
    <lineage>
        <taxon>Eukaryota</taxon>
        <taxon>Metazoa</taxon>
        <taxon>Spiralia</taxon>
        <taxon>Lophotrochozoa</taxon>
        <taxon>Mollusca</taxon>
        <taxon>Bivalvia</taxon>
        <taxon>Autobranchia</taxon>
        <taxon>Pteriomorphia</taxon>
        <taxon>Mytilida</taxon>
        <taxon>Mytiloidea</taxon>
        <taxon>Mytilidae</taxon>
        <taxon>Mytilinae</taxon>
        <taxon>Mytilus</taxon>
    </lineage>
</organism>
<dbReference type="Pfam" id="PF07690">
    <property type="entry name" value="MFS_1"/>
    <property type="match status" value="1"/>
</dbReference>
<sequence>MATCNCLLLLFIFVAILESLLFAVIYAGWSSYVYILIDYGFYIELCETNKLSSNIVGNNSVSLMLNNLQTVPNNNADSFYTAISDQNLSTYSLENTTLNRHSCKEQQEQLHLLYSISMVPIFILGLCWGPLIYKFGVTGPKILSIIITCCGCLFLGFVNRDMPLLIVPGMVCVGVGGICLLTINLKISSLLTIGSGLYIAILSGACDSSVITFRIIKVFHDYGVPYKYPFIGFVILHIIVAGSSLLLHRKFDIKPKDEQISEITDEINSNNTETLLEKEKVLDCSFERSYNKNQENYTVNKCPSLKDSLCCLPTISFLFIMSVFMLNFLYYIGTINSRLQNAVPDQVSYFTNVLSYIMFSGIVTAFLPGSMAEWQRKLFKDRKVMKQRALLPNILPLTIVSVLGIVLHILSFFTSETTLYIEFVVFTVFRSFLFSSAMLFVVSAYPLNHTNVIFPLGLCTGGIFSLSQYAIFLWYNQSTNAQFQVKIFMILLLVTSLVHPLILFITAKGACKKKDTERQSICYIQREDHGPVTISKYSKVEKSQ</sequence>
<keyword evidence="1" id="KW-1133">Transmembrane helix</keyword>
<evidence type="ECO:0000313" key="3">
    <source>
        <dbReference type="Proteomes" id="UP000683360"/>
    </source>
</evidence>
<accession>A0A8S3QZZ4</accession>
<comment type="caution">
    <text evidence="2">The sequence shown here is derived from an EMBL/GenBank/DDBJ whole genome shotgun (WGS) entry which is preliminary data.</text>
</comment>
<feature type="transmembrane region" description="Helical" evidence="1">
    <location>
        <begin position="164"/>
        <end position="185"/>
    </location>
</feature>
<dbReference type="InterPro" id="IPR036259">
    <property type="entry name" value="MFS_trans_sf"/>
</dbReference>
<feature type="transmembrane region" description="Helical" evidence="1">
    <location>
        <begin position="353"/>
        <end position="372"/>
    </location>
</feature>
<proteinExistence type="predicted"/>
<name>A0A8S3QZZ4_MYTED</name>
<dbReference type="GO" id="GO:0022857">
    <property type="term" value="F:transmembrane transporter activity"/>
    <property type="evidence" value="ECO:0007669"/>
    <property type="project" value="InterPro"/>
</dbReference>
<feature type="transmembrane region" description="Helical" evidence="1">
    <location>
        <begin position="419"/>
        <end position="445"/>
    </location>
</feature>
<dbReference type="SUPFAM" id="SSF103473">
    <property type="entry name" value="MFS general substrate transporter"/>
    <property type="match status" value="1"/>
</dbReference>
<keyword evidence="3" id="KW-1185">Reference proteome</keyword>
<feature type="transmembrane region" description="Helical" evidence="1">
    <location>
        <begin position="197"/>
        <end position="216"/>
    </location>
</feature>
<dbReference type="InterPro" id="IPR027197">
    <property type="entry name" value="SLC43A3"/>
</dbReference>
<dbReference type="InterPro" id="IPR011701">
    <property type="entry name" value="MFS"/>
</dbReference>
<protein>
    <submittedName>
        <fullName evidence="2">SLC43A3</fullName>
    </submittedName>
</protein>
<dbReference type="PANTHER" id="PTHR20765">
    <property type="entry name" value="SOLUTE CARRIER FAMILY 43 MEMBER 3-RELATED"/>
    <property type="match status" value="1"/>
</dbReference>
<dbReference type="Gene3D" id="1.20.1250.20">
    <property type="entry name" value="MFS general substrate transporter like domains"/>
    <property type="match status" value="1"/>
</dbReference>
<keyword evidence="1" id="KW-0472">Membrane</keyword>
<dbReference type="EMBL" id="CAJPWZ010000724">
    <property type="protein sequence ID" value="CAG2199799.1"/>
    <property type="molecule type" value="Genomic_DNA"/>
</dbReference>
<dbReference type="AlphaFoldDB" id="A0A8S3QZZ4"/>
<feature type="transmembrane region" description="Helical" evidence="1">
    <location>
        <begin position="452"/>
        <end position="475"/>
    </location>
</feature>
<reference evidence="2" key="1">
    <citation type="submission" date="2021-03" db="EMBL/GenBank/DDBJ databases">
        <authorList>
            <person name="Bekaert M."/>
        </authorList>
    </citation>
    <scope>NUCLEOTIDE SEQUENCE</scope>
</reference>
<feature type="transmembrane region" description="Helical" evidence="1">
    <location>
        <begin position="393"/>
        <end position="413"/>
    </location>
</feature>
<evidence type="ECO:0000256" key="1">
    <source>
        <dbReference type="SAM" id="Phobius"/>
    </source>
</evidence>
<feature type="transmembrane region" description="Helical" evidence="1">
    <location>
        <begin position="7"/>
        <end position="29"/>
    </location>
</feature>
<feature type="transmembrane region" description="Helical" evidence="1">
    <location>
        <begin position="228"/>
        <end position="247"/>
    </location>
</feature>
<keyword evidence="1" id="KW-0812">Transmembrane</keyword>
<feature type="transmembrane region" description="Helical" evidence="1">
    <location>
        <begin position="142"/>
        <end position="158"/>
    </location>
</feature>